<dbReference type="OrthoDB" id="9808049at2"/>
<dbReference type="InterPro" id="IPR036188">
    <property type="entry name" value="FAD/NAD-bd_sf"/>
</dbReference>
<evidence type="ECO:0008006" key="4">
    <source>
        <dbReference type="Google" id="ProtNLM"/>
    </source>
</evidence>
<dbReference type="GO" id="GO:0050660">
    <property type="term" value="F:flavin adenine dinucleotide binding"/>
    <property type="evidence" value="ECO:0007669"/>
    <property type="project" value="TreeGrafter"/>
</dbReference>
<dbReference type="PANTHER" id="PTHR43539:SF78">
    <property type="entry name" value="FLAVIN-CONTAINING MONOOXYGENASE"/>
    <property type="match status" value="1"/>
</dbReference>
<dbReference type="PATRIC" id="fig|656366.3.peg.1164"/>
<reference evidence="3" key="1">
    <citation type="submission" date="2015-09" db="EMBL/GenBank/DDBJ databases">
        <title>Complete genome of Arthrobacter alpinus strain R3.8.</title>
        <authorList>
            <person name="See-Too W.S."/>
            <person name="Chan K.G."/>
        </authorList>
    </citation>
    <scope>NUCLEOTIDE SEQUENCE [LARGE SCALE GENOMIC DNA]</scope>
    <source>
        <strain evidence="3">R3.8</strain>
    </source>
</reference>
<dbReference type="EMBL" id="CP012677">
    <property type="protein sequence ID" value="ALE91906.1"/>
    <property type="molecule type" value="Genomic_DNA"/>
</dbReference>
<accession>A0A0M4RAM4</accession>
<dbReference type="KEGG" id="aaq:AOC05_05425"/>
<name>A0A0M4RAM4_9MICC</name>
<keyword evidence="3" id="KW-1185">Reference proteome</keyword>
<keyword evidence="1" id="KW-0560">Oxidoreductase</keyword>
<dbReference type="PANTHER" id="PTHR43539">
    <property type="entry name" value="FLAVIN-BINDING MONOOXYGENASE-LIKE PROTEIN (AFU_ORTHOLOGUE AFUA_4G09220)"/>
    <property type="match status" value="1"/>
</dbReference>
<organism evidence="2 3">
    <name type="scientific">Arthrobacter alpinus</name>
    <dbReference type="NCBI Taxonomy" id="656366"/>
    <lineage>
        <taxon>Bacteria</taxon>
        <taxon>Bacillati</taxon>
        <taxon>Actinomycetota</taxon>
        <taxon>Actinomycetes</taxon>
        <taxon>Micrococcales</taxon>
        <taxon>Micrococcaceae</taxon>
        <taxon>Arthrobacter</taxon>
    </lineage>
</organism>
<evidence type="ECO:0000313" key="3">
    <source>
        <dbReference type="Proteomes" id="UP000062833"/>
    </source>
</evidence>
<gene>
    <name evidence="2" type="ORF">AOC05_05425</name>
</gene>
<dbReference type="InterPro" id="IPR050982">
    <property type="entry name" value="Auxin_biosynth/cation_transpt"/>
</dbReference>
<dbReference type="SUPFAM" id="SSF51905">
    <property type="entry name" value="FAD/NAD(P)-binding domain"/>
    <property type="match status" value="2"/>
</dbReference>
<dbReference type="Pfam" id="PF13738">
    <property type="entry name" value="Pyr_redox_3"/>
    <property type="match status" value="1"/>
</dbReference>
<evidence type="ECO:0000256" key="1">
    <source>
        <dbReference type="ARBA" id="ARBA00023002"/>
    </source>
</evidence>
<dbReference type="PRINTS" id="PR00469">
    <property type="entry name" value="PNDRDTASEII"/>
</dbReference>
<dbReference type="RefSeq" id="WP_062006346.1">
    <property type="nucleotide sequence ID" value="NZ_CP012677.1"/>
</dbReference>
<sequence length="353" mass="37414">MAVQQAGGTIVIGAGQAGLATAFHLSRLAIDCEVLEQGVPGDSWRHRWDSLRLFTPAQHCGLPGRRFPAPRGTFPSRDQTAAYLRDYAAELPVTAGVTVTALRRTDAGFELETSQGPRTAAQVVVATGANTVPRIPALARRLAPQMHQLHSSDYRNPGSVPDGGVLVVGSGTSGVQIAIELAETHRVWLAGKAPFHIPDALLKYGGDLYWQFIHRALTRRTPLGRKVAPKTVAHGAPLISVSTADAERAGVVLLPRLESVADTGAPSFVGQSIPDVTTVVWATGFRPDYAWISGLERDGHGWPLTDRGAAAALPGLFFVGVPFQFGLTSALLGGVGRDARHVARMVAAGQRTI</sequence>
<proteinExistence type="predicted"/>
<evidence type="ECO:0000313" key="2">
    <source>
        <dbReference type="EMBL" id="ALE91906.1"/>
    </source>
</evidence>
<dbReference type="Proteomes" id="UP000062833">
    <property type="component" value="Chromosome"/>
</dbReference>
<protein>
    <recommendedName>
        <fullName evidence="4">Flavoprotein involved in K+ transport</fullName>
    </recommendedName>
</protein>
<dbReference type="GO" id="GO:0004497">
    <property type="term" value="F:monooxygenase activity"/>
    <property type="evidence" value="ECO:0007669"/>
    <property type="project" value="TreeGrafter"/>
</dbReference>
<dbReference type="Gene3D" id="3.50.50.60">
    <property type="entry name" value="FAD/NAD(P)-binding domain"/>
    <property type="match status" value="1"/>
</dbReference>
<dbReference type="AlphaFoldDB" id="A0A0M4RAM4"/>
<dbReference type="PRINTS" id="PR00368">
    <property type="entry name" value="FADPNR"/>
</dbReference>